<dbReference type="EMBL" id="RQYS01000001">
    <property type="protein sequence ID" value="RRD63111.1"/>
    <property type="molecule type" value="Genomic_DNA"/>
</dbReference>
<comment type="caution">
    <text evidence="2">The sequence shown here is derived from an EMBL/GenBank/DDBJ whole genome shotgun (WGS) entry which is preliminary data.</text>
</comment>
<name>A0A3P1XX48_TANFO</name>
<dbReference type="Proteomes" id="UP000278609">
    <property type="component" value="Unassembled WGS sequence"/>
</dbReference>
<evidence type="ECO:0000259" key="1">
    <source>
        <dbReference type="Pfam" id="PF10111"/>
    </source>
</evidence>
<evidence type="ECO:0000313" key="2">
    <source>
        <dbReference type="EMBL" id="RRD63111.1"/>
    </source>
</evidence>
<gene>
    <name evidence="2" type="ORF">EII40_00150</name>
</gene>
<accession>A0A3P1XX48</accession>
<evidence type="ECO:0000313" key="3">
    <source>
        <dbReference type="Proteomes" id="UP000278609"/>
    </source>
</evidence>
<organism evidence="2 3">
    <name type="scientific">Tannerella forsythia</name>
    <name type="common">Bacteroides forsythus</name>
    <dbReference type="NCBI Taxonomy" id="28112"/>
    <lineage>
        <taxon>Bacteria</taxon>
        <taxon>Pseudomonadati</taxon>
        <taxon>Bacteroidota</taxon>
        <taxon>Bacteroidia</taxon>
        <taxon>Bacteroidales</taxon>
        <taxon>Tannerellaceae</taxon>
        <taxon>Tannerella</taxon>
    </lineage>
</organism>
<dbReference type="InterPro" id="IPR019290">
    <property type="entry name" value="GlycosylTrfase-like_prok"/>
</dbReference>
<dbReference type="AlphaFoldDB" id="A0A3P1XX48"/>
<dbReference type="OrthoDB" id="7295299at2"/>
<dbReference type="Pfam" id="PF10111">
    <property type="entry name" value="Glyco_tranf_2_2"/>
    <property type="match status" value="1"/>
</dbReference>
<proteinExistence type="predicted"/>
<dbReference type="InterPro" id="IPR029044">
    <property type="entry name" value="Nucleotide-diphossugar_trans"/>
</dbReference>
<feature type="domain" description="Glycosyltransferase 2-like prokaryotic type" evidence="1">
    <location>
        <begin position="37"/>
        <end position="199"/>
    </location>
</feature>
<dbReference type="Gene3D" id="3.90.550.10">
    <property type="entry name" value="Spore Coat Polysaccharide Biosynthesis Protein SpsA, Chain A"/>
    <property type="match status" value="1"/>
</dbReference>
<reference evidence="2 3" key="1">
    <citation type="submission" date="2018-11" db="EMBL/GenBank/DDBJ databases">
        <title>Genomes From Bacteria Associated with the Canine Oral Cavity: a Test Case for Automated Genome-Based Taxonomic Assignment.</title>
        <authorList>
            <person name="Coil D.A."/>
            <person name="Jospin G."/>
            <person name="Darling A.E."/>
            <person name="Wallis C."/>
            <person name="Davis I.J."/>
            <person name="Harris S."/>
            <person name="Eisen J.A."/>
            <person name="Holcombe L.J."/>
            <person name="O'Flynn C."/>
        </authorList>
    </citation>
    <scope>NUCLEOTIDE SEQUENCE [LARGE SCALE GENOMIC DNA]</scope>
    <source>
        <strain evidence="2 3">OH2617_COT-023</strain>
    </source>
</reference>
<sequence>MNDKYDFSDVTFLIPVRVDSLYRLENLQLCIHFLQRYFHTSIKVLEANKYNNHLIEHLCRGIEYLFVKDMDDVYHRTKYQNLLVENVQTPYISIWEADILAYPERMVEALEQLRAEKAEVAYPYNGMALDTSFLLREYYAKTRDLSVLQKNTRLMNAMYDKTDLPGGAIFYNKEAYIKGGKDDERFYGWGNEDYERHLRWQTLGYRIFRADSVIFHLSHTRGDNSQYISEYRHDYSIRMLTEVQNSSCEELLVNKE</sequence>
<protein>
    <recommendedName>
        <fullName evidence="1">Glycosyltransferase 2-like prokaryotic type domain-containing protein</fullName>
    </recommendedName>
</protein>
<dbReference type="SUPFAM" id="SSF53448">
    <property type="entry name" value="Nucleotide-diphospho-sugar transferases"/>
    <property type="match status" value="1"/>
</dbReference>
<dbReference type="RefSeq" id="WP_124750255.1">
    <property type="nucleotide sequence ID" value="NZ_RQYS01000001.1"/>
</dbReference>